<dbReference type="EMBL" id="JAOSIW010000001">
    <property type="protein sequence ID" value="MDO8054323.1"/>
    <property type="molecule type" value="Genomic_DNA"/>
</dbReference>
<accession>A0A9K3STS7</accession>
<gene>
    <name evidence="1" type="ORF">OC696_00335</name>
</gene>
<dbReference type="Proteomes" id="UP001170651">
    <property type="component" value="Unassembled WGS sequence"/>
</dbReference>
<reference evidence="1 2" key="1">
    <citation type="journal article" date="2023" name="Int. J. Syst. Evol. Microbiol.">
        <title>The observation of taxonomic boundaries for the 16SrII and 16SrXXV phytoplasmas using genome-based delimitation.</title>
        <authorList>
            <person name="Rodrigues Jardim B."/>
            <person name="Tran-Nguyen L.T.T."/>
            <person name="Gambley C."/>
            <person name="Al-Sadi A.M."/>
            <person name="Al-Subhi A.M."/>
            <person name="Foissac X."/>
            <person name="Salar P."/>
            <person name="Cai H."/>
            <person name="Yang J.Y."/>
            <person name="Davis R."/>
            <person name="Jones L."/>
            <person name="Rodoni B."/>
            <person name="Constable F.E."/>
        </authorList>
    </citation>
    <scope>NUCLEOTIDE SEQUENCE [LARGE SCALE GENOMIC DNA]</scope>
    <source>
        <strain evidence="1">BAWM-OMN-P26</strain>
    </source>
</reference>
<dbReference type="AlphaFoldDB" id="A0A9K3STS7"/>
<evidence type="ECO:0008006" key="3">
    <source>
        <dbReference type="Google" id="ProtNLM"/>
    </source>
</evidence>
<evidence type="ECO:0000313" key="2">
    <source>
        <dbReference type="Proteomes" id="UP001170651"/>
    </source>
</evidence>
<dbReference type="RefSeq" id="WP_213680260.1">
    <property type="nucleotide sequence ID" value="NZ_JALQCT010000002.1"/>
</dbReference>
<keyword evidence="2" id="KW-1185">Reference proteome</keyword>
<evidence type="ECO:0000313" key="1">
    <source>
        <dbReference type="EMBL" id="MDO8054323.1"/>
    </source>
</evidence>
<name>A0A9K3STS7_9MOLU</name>
<sequence length="335" mass="40779">MFSANLLCYKQLFFLEKRKQKIISLAADQNYSFWYFNFNVVKYFEIISDIQKHLYTFNPFLNTKIIFIENISVLFELKNKLDFSFLFNFIKNPQKKIILFISLDCNNVNFKFFYNKLKPFMHVEEIFSINNYRELYEYILKTFEHDNFKISSHIKPILTKKLINHYQDDLFLLEQEINKIKSYYIEDKIIHDSKIIKELIFNESDQNILSLIKLLVDKKILESYLLFNNLTNKFQNFFSIFFQLMKTLQELILIYFYSQNDNNILTISYLCKFSFAKTSFFLKEINNLNIKSLYELFLLNFKFLYKLKIGVIKYHECLNIFLQQVIYDQDLDDNF</sequence>
<comment type="caution">
    <text evidence="1">The sequence shown here is derived from an EMBL/GenBank/DDBJ whole genome shotgun (WGS) entry which is preliminary data.</text>
</comment>
<organism evidence="1 2">
    <name type="scientific">Candidatus Phytoplasma australasiaticum subsp. australasiaticum</name>
    <dbReference type="NCBI Taxonomy" id="2832407"/>
    <lineage>
        <taxon>Bacteria</taxon>
        <taxon>Bacillati</taxon>
        <taxon>Mycoplasmatota</taxon>
        <taxon>Mollicutes</taxon>
        <taxon>Acholeplasmatales</taxon>
        <taxon>Acholeplasmataceae</taxon>
        <taxon>Candidatus Phytoplasma</taxon>
        <taxon>16SrII (Peanut WB group)</taxon>
        <taxon>Candidatus Phytoplasma australasiaticum</taxon>
    </lineage>
</organism>
<proteinExistence type="predicted"/>
<protein>
    <recommendedName>
        <fullName evidence="3">DNA polymerase III subunit delta</fullName>
    </recommendedName>
</protein>